<name>A0A6P1Y1F3_9SPIR</name>
<organism evidence="1 2">
    <name type="scientific">Treponema vincentii</name>
    <dbReference type="NCBI Taxonomy" id="69710"/>
    <lineage>
        <taxon>Bacteria</taxon>
        <taxon>Pseudomonadati</taxon>
        <taxon>Spirochaetota</taxon>
        <taxon>Spirochaetia</taxon>
        <taxon>Spirochaetales</taxon>
        <taxon>Treponemataceae</taxon>
        <taxon>Treponema</taxon>
    </lineage>
</organism>
<dbReference type="AlphaFoldDB" id="A0A6P1Y1F3"/>
<dbReference type="KEGG" id="trz:GWP43_07720"/>
<evidence type="ECO:0000313" key="2">
    <source>
        <dbReference type="Proteomes" id="UP000464374"/>
    </source>
</evidence>
<dbReference type="EMBL" id="CP048020">
    <property type="protein sequence ID" value="QHX43354.1"/>
    <property type="molecule type" value="Genomic_DNA"/>
</dbReference>
<reference evidence="1 2" key="1">
    <citation type="submission" date="2020-01" db="EMBL/GenBank/DDBJ databases">
        <title>Complete genome sequence of a human oral phylogroup 1 Treponema sp. strain ATCC 700766, originally isolated from periodontitis dental plaque.</title>
        <authorList>
            <person name="Chan Y."/>
            <person name="Huo Y.-B."/>
            <person name="Yu X.-L."/>
            <person name="Zeng H."/>
            <person name="Leung W.-K."/>
            <person name="Watt R.M."/>
        </authorList>
    </citation>
    <scope>NUCLEOTIDE SEQUENCE [LARGE SCALE GENOMIC DNA]</scope>
    <source>
        <strain evidence="1 2">OMZ 804</strain>
    </source>
</reference>
<dbReference type="RefSeq" id="WP_162663680.1">
    <property type="nucleotide sequence ID" value="NZ_CP048020.1"/>
</dbReference>
<evidence type="ECO:0000313" key="1">
    <source>
        <dbReference type="EMBL" id="QHX43354.1"/>
    </source>
</evidence>
<sequence length="266" mass="31370">MDSPQQGTNIYEEQLRYYQEEINQILKQEKAMTELTARDPEGSMYKKIMLVDELIYMVTLYLAQYQIAVSFLGKKNETLLNEARKAIYKVIINLEEIVSNFIDAPFSDYEEKVRKIEHVPQKQRFYLIRKLGLVIDLVIRAYSDNTKWKWSFVELQGRYATVAKNILDLKDTAETGFDPRSPDYESTMFHLKLVKKLLLQAADQYRARYETATSSIEDFRLAIQYLEAARRMHILLNERSAAEEVKRQIGIWSDKMEKDLQKRKKA</sequence>
<protein>
    <submittedName>
        <fullName evidence="1">Uncharacterized protein</fullName>
    </submittedName>
</protein>
<accession>A0A6P1Y1F3</accession>
<gene>
    <name evidence="1" type="ORF">GWP43_07720</name>
</gene>
<dbReference type="Proteomes" id="UP000464374">
    <property type="component" value="Chromosome"/>
</dbReference>
<proteinExistence type="predicted"/>